<reference evidence="13" key="2">
    <citation type="submission" date="2025-09" db="UniProtKB">
        <authorList>
            <consortium name="Ensembl"/>
        </authorList>
    </citation>
    <scope>IDENTIFICATION</scope>
</reference>
<keyword evidence="14" id="KW-1185">Reference proteome</keyword>
<accession>A0A8C4Q6J9</accession>
<evidence type="ECO:0000256" key="1">
    <source>
        <dbReference type="ARBA" id="ARBA00004370"/>
    </source>
</evidence>
<keyword evidence="9" id="KW-1015">Disulfide bond</keyword>
<dbReference type="OMA" id="IHESAPQ"/>
<dbReference type="InterPro" id="IPR013106">
    <property type="entry name" value="Ig_V-set"/>
</dbReference>
<evidence type="ECO:0000256" key="9">
    <source>
        <dbReference type="ARBA" id="ARBA00023157"/>
    </source>
</evidence>
<name>A0A8C4Q6J9_EPTBU</name>
<organism evidence="13 14">
    <name type="scientific">Eptatretus burgeri</name>
    <name type="common">Inshore hagfish</name>
    <dbReference type="NCBI Taxonomy" id="7764"/>
    <lineage>
        <taxon>Eukaryota</taxon>
        <taxon>Metazoa</taxon>
        <taxon>Chordata</taxon>
        <taxon>Craniata</taxon>
        <taxon>Vertebrata</taxon>
        <taxon>Cyclostomata</taxon>
        <taxon>Myxini</taxon>
        <taxon>Myxiniformes</taxon>
        <taxon>Myxinidae</taxon>
        <taxon>Eptatretinae</taxon>
        <taxon>Eptatretus</taxon>
    </lineage>
</organism>
<keyword evidence="4" id="KW-0732">Signal</keyword>
<feature type="region of interest" description="Disordered" evidence="11">
    <location>
        <begin position="267"/>
        <end position="286"/>
    </location>
</feature>
<dbReference type="Pfam" id="PF08205">
    <property type="entry name" value="C2-set_2"/>
    <property type="match status" value="1"/>
</dbReference>
<keyword evidence="7" id="KW-1133">Transmembrane helix</keyword>
<evidence type="ECO:0000256" key="2">
    <source>
        <dbReference type="ARBA" id="ARBA00007810"/>
    </source>
</evidence>
<dbReference type="PANTHER" id="PTHR23277">
    <property type="entry name" value="NECTIN-RELATED"/>
    <property type="match status" value="1"/>
</dbReference>
<dbReference type="PROSITE" id="PS50835">
    <property type="entry name" value="IG_LIKE"/>
    <property type="match status" value="2"/>
</dbReference>
<evidence type="ECO:0000256" key="4">
    <source>
        <dbReference type="ARBA" id="ARBA00022729"/>
    </source>
</evidence>
<dbReference type="GeneTree" id="ENSGT00940000156028"/>
<dbReference type="SMART" id="SM00406">
    <property type="entry name" value="IGv"/>
    <property type="match status" value="1"/>
</dbReference>
<dbReference type="AlphaFoldDB" id="A0A8C4Q6J9"/>
<dbReference type="GO" id="GO:0007157">
    <property type="term" value="P:heterophilic cell-cell adhesion via plasma membrane cell adhesion molecules"/>
    <property type="evidence" value="ECO:0007669"/>
    <property type="project" value="TreeGrafter"/>
</dbReference>
<dbReference type="Proteomes" id="UP000694388">
    <property type="component" value="Unplaced"/>
</dbReference>
<dbReference type="Gene3D" id="2.60.40.10">
    <property type="entry name" value="Immunoglobulins"/>
    <property type="match status" value="2"/>
</dbReference>
<feature type="compositionally biased region" description="Acidic residues" evidence="11">
    <location>
        <begin position="275"/>
        <end position="286"/>
    </location>
</feature>
<reference evidence="13" key="1">
    <citation type="submission" date="2025-08" db="UniProtKB">
        <authorList>
            <consortium name="Ensembl"/>
        </authorList>
    </citation>
    <scope>IDENTIFICATION</scope>
</reference>
<evidence type="ECO:0000256" key="7">
    <source>
        <dbReference type="ARBA" id="ARBA00022989"/>
    </source>
</evidence>
<keyword evidence="8" id="KW-0472">Membrane</keyword>
<evidence type="ECO:0000313" key="13">
    <source>
        <dbReference type="Ensembl" id="ENSEBUP00000010815.1"/>
    </source>
</evidence>
<evidence type="ECO:0000256" key="10">
    <source>
        <dbReference type="ARBA" id="ARBA00023180"/>
    </source>
</evidence>
<keyword evidence="10" id="KW-0325">Glycoprotein</keyword>
<dbReference type="InterPro" id="IPR013783">
    <property type="entry name" value="Ig-like_fold"/>
</dbReference>
<dbReference type="GO" id="GO:0007156">
    <property type="term" value="P:homophilic cell adhesion via plasma membrane adhesion molecules"/>
    <property type="evidence" value="ECO:0007669"/>
    <property type="project" value="TreeGrafter"/>
</dbReference>
<dbReference type="GO" id="GO:0005912">
    <property type="term" value="C:adherens junction"/>
    <property type="evidence" value="ECO:0007669"/>
    <property type="project" value="TreeGrafter"/>
</dbReference>
<keyword evidence="3" id="KW-0812">Transmembrane</keyword>
<dbReference type="InterPro" id="IPR007110">
    <property type="entry name" value="Ig-like_dom"/>
</dbReference>
<comment type="subcellular location">
    <subcellularLocation>
        <location evidence="1">Membrane</location>
    </subcellularLocation>
</comment>
<evidence type="ECO:0000256" key="11">
    <source>
        <dbReference type="SAM" id="MobiDB-lite"/>
    </source>
</evidence>
<evidence type="ECO:0000256" key="8">
    <source>
        <dbReference type="ARBA" id="ARBA00023136"/>
    </source>
</evidence>
<dbReference type="PANTHER" id="PTHR23277:SF108">
    <property type="entry name" value="FASCICLIN-3"/>
    <property type="match status" value="1"/>
</dbReference>
<dbReference type="GO" id="GO:0016020">
    <property type="term" value="C:membrane"/>
    <property type="evidence" value="ECO:0007669"/>
    <property type="project" value="UniProtKB-SubCell"/>
</dbReference>
<feature type="domain" description="Ig-like" evidence="12">
    <location>
        <begin position="98"/>
        <end position="196"/>
    </location>
</feature>
<sequence length="286" mass="31938">TSNVSLSCIPPPNATITMINWKKDNGNIAVFSPIFGLSFPDGPYKDRITFTSRNVKDDASLILSRVKPGDEGVFICEVSTFPHGNFEGKVTLDVIVKPQVFLNLTKDLREGNVSTMVAVCEARGGRPKPILIWDDLGPGFNITESRESRGRIGDTWNVLRELWAVPERTSNRQAIGCTVKHPAFVGQLIKLTEALSIVLITAITGYDHDWFLGRSHVSLKCNVDSNPPSTIRWIRLTDPDPLMESDFVHTQTPETVRLYPRNLRPIRTRTPEMNLDPDPETDSDTV</sequence>
<dbReference type="InterPro" id="IPR051427">
    <property type="entry name" value="Nectin/Nectin-like"/>
</dbReference>
<evidence type="ECO:0000256" key="5">
    <source>
        <dbReference type="ARBA" id="ARBA00022737"/>
    </source>
</evidence>
<evidence type="ECO:0000259" key="12">
    <source>
        <dbReference type="PROSITE" id="PS50835"/>
    </source>
</evidence>
<comment type="similarity">
    <text evidence="2">Belongs to the nectin family.</text>
</comment>
<keyword evidence="5" id="KW-0677">Repeat</keyword>
<dbReference type="InterPro" id="IPR013162">
    <property type="entry name" value="CD80_C2-set"/>
</dbReference>
<protein>
    <recommendedName>
        <fullName evidence="12">Ig-like domain-containing protein</fullName>
    </recommendedName>
</protein>
<dbReference type="Pfam" id="PF07686">
    <property type="entry name" value="V-set"/>
    <property type="match status" value="1"/>
</dbReference>
<evidence type="ECO:0000256" key="3">
    <source>
        <dbReference type="ARBA" id="ARBA00022692"/>
    </source>
</evidence>
<dbReference type="InterPro" id="IPR036179">
    <property type="entry name" value="Ig-like_dom_sf"/>
</dbReference>
<proteinExistence type="inferred from homology"/>
<dbReference type="SUPFAM" id="SSF48726">
    <property type="entry name" value="Immunoglobulin"/>
    <property type="match status" value="1"/>
</dbReference>
<evidence type="ECO:0000313" key="14">
    <source>
        <dbReference type="Proteomes" id="UP000694388"/>
    </source>
</evidence>
<feature type="domain" description="Ig-like" evidence="12">
    <location>
        <begin position="1"/>
        <end position="93"/>
    </location>
</feature>
<evidence type="ECO:0000256" key="6">
    <source>
        <dbReference type="ARBA" id="ARBA00022889"/>
    </source>
</evidence>
<keyword evidence="6" id="KW-0130">Cell adhesion</keyword>
<dbReference type="Ensembl" id="ENSEBUT00000011370.1">
    <property type="protein sequence ID" value="ENSEBUP00000010815.1"/>
    <property type="gene ID" value="ENSEBUG00000006948.1"/>
</dbReference>